<organism evidence="1 2">
    <name type="scientific">Gossypium arboreum</name>
    <name type="common">Tree cotton</name>
    <name type="synonym">Gossypium nanking</name>
    <dbReference type="NCBI Taxonomy" id="29729"/>
    <lineage>
        <taxon>Eukaryota</taxon>
        <taxon>Viridiplantae</taxon>
        <taxon>Streptophyta</taxon>
        <taxon>Embryophyta</taxon>
        <taxon>Tracheophyta</taxon>
        <taxon>Spermatophyta</taxon>
        <taxon>Magnoliopsida</taxon>
        <taxon>eudicotyledons</taxon>
        <taxon>Gunneridae</taxon>
        <taxon>Pentapetalae</taxon>
        <taxon>rosids</taxon>
        <taxon>malvids</taxon>
        <taxon>Malvales</taxon>
        <taxon>Malvaceae</taxon>
        <taxon>Malvoideae</taxon>
        <taxon>Gossypium</taxon>
    </lineage>
</organism>
<proteinExistence type="predicted"/>
<name>A0A0B0NBZ1_GOSAR</name>
<dbReference type="Proteomes" id="UP000032142">
    <property type="component" value="Unassembled WGS sequence"/>
</dbReference>
<keyword evidence="2" id="KW-1185">Reference proteome</keyword>
<gene>
    <name evidence="1" type="ORF">F383_15494</name>
</gene>
<reference evidence="2" key="1">
    <citation type="submission" date="2014-09" db="EMBL/GenBank/DDBJ databases">
        <authorList>
            <person name="Mudge J."/>
            <person name="Ramaraj T."/>
            <person name="Lindquist I.E."/>
            <person name="Bharti A.K."/>
            <person name="Sundararajan A."/>
            <person name="Cameron C.T."/>
            <person name="Woodward J.E."/>
            <person name="May G.D."/>
            <person name="Brubaker C."/>
            <person name="Broadhvest J."/>
            <person name="Wilkins T.A."/>
        </authorList>
    </citation>
    <scope>NUCLEOTIDE SEQUENCE</scope>
    <source>
        <strain evidence="2">cv. AKA8401</strain>
    </source>
</reference>
<protein>
    <submittedName>
        <fullName evidence="1">Uncharacterized protein</fullName>
    </submittedName>
</protein>
<sequence>MNSTIVNYAIYFRSCILNAPTFDSLSIQTQTFTYTKVYELRIHSP</sequence>
<dbReference type="EMBL" id="KN393631">
    <property type="protein sequence ID" value="KHG10320.1"/>
    <property type="molecule type" value="Genomic_DNA"/>
</dbReference>
<dbReference type="AlphaFoldDB" id="A0A0B0NBZ1"/>
<accession>A0A0B0NBZ1</accession>
<evidence type="ECO:0000313" key="1">
    <source>
        <dbReference type="EMBL" id="KHG10320.1"/>
    </source>
</evidence>
<evidence type="ECO:0000313" key="2">
    <source>
        <dbReference type="Proteomes" id="UP000032142"/>
    </source>
</evidence>